<dbReference type="InterPro" id="IPR036397">
    <property type="entry name" value="RNaseH_sf"/>
</dbReference>
<dbReference type="Gene3D" id="3.30.420.10">
    <property type="entry name" value="Ribonuclease H-like superfamily/Ribonuclease H"/>
    <property type="match status" value="1"/>
</dbReference>
<dbReference type="PANTHER" id="PTHR33116">
    <property type="entry name" value="REVERSE TRANSCRIPTASE ZINC-BINDING DOMAIN-CONTAINING PROTEIN-RELATED-RELATED"/>
    <property type="match status" value="1"/>
</dbReference>
<protein>
    <recommendedName>
        <fullName evidence="1">Reverse transcriptase domain-containing protein</fullName>
    </recommendedName>
</protein>
<name>A0A9W7I698_HIBTR</name>
<dbReference type="PANTHER" id="PTHR33116:SF86">
    <property type="entry name" value="REVERSE TRANSCRIPTASE DOMAIN-CONTAINING PROTEIN"/>
    <property type="match status" value="1"/>
</dbReference>
<dbReference type="PROSITE" id="PS50878">
    <property type="entry name" value="RT_POL"/>
    <property type="match status" value="1"/>
</dbReference>
<accession>A0A9W7I698</accession>
<reference evidence="2" key="1">
    <citation type="submission" date="2023-05" db="EMBL/GenBank/DDBJ databases">
        <title>Genome and transcriptome analyses reveal genes involved in the formation of fine ridges on petal epidermal cells in Hibiscus trionum.</title>
        <authorList>
            <person name="Koshimizu S."/>
            <person name="Masuda S."/>
            <person name="Ishii T."/>
            <person name="Shirasu K."/>
            <person name="Hoshino A."/>
            <person name="Arita M."/>
        </authorList>
    </citation>
    <scope>NUCLEOTIDE SEQUENCE</scope>
    <source>
        <strain evidence="2">Hamamatsu line</strain>
    </source>
</reference>
<dbReference type="Pfam" id="PF13456">
    <property type="entry name" value="RVT_3"/>
    <property type="match status" value="1"/>
</dbReference>
<dbReference type="InterPro" id="IPR044730">
    <property type="entry name" value="RNase_H-like_dom_plant"/>
</dbReference>
<dbReference type="Pfam" id="PF00078">
    <property type="entry name" value="RVT_1"/>
    <property type="match status" value="1"/>
</dbReference>
<comment type="caution">
    <text evidence="2">The sequence shown here is derived from an EMBL/GenBank/DDBJ whole genome shotgun (WGS) entry which is preliminary data.</text>
</comment>
<feature type="domain" description="Reverse transcriptase" evidence="1">
    <location>
        <begin position="475"/>
        <end position="757"/>
    </location>
</feature>
<dbReference type="EMBL" id="BSYR01000022">
    <property type="protein sequence ID" value="GMI89351.1"/>
    <property type="molecule type" value="Genomic_DNA"/>
</dbReference>
<dbReference type="CDD" id="cd01650">
    <property type="entry name" value="RT_nLTR_like"/>
    <property type="match status" value="1"/>
</dbReference>
<dbReference type="CDD" id="cd06222">
    <property type="entry name" value="RNase_H_like"/>
    <property type="match status" value="1"/>
</dbReference>
<dbReference type="InterPro" id="IPR005135">
    <property type="entry name" value="Endo/exonuclease/phosphatase"/>
</dbReference>
<evidence type="ECO:0000313" key="2">
    <source>
        <dbReference type="EMBL" id="GMI89351.1"/>
    </source>
</evidence>
<dbReference type="SUPFAM" id="SSF56219">
    <property type="entry name" value="DNase I-like"/>
    <property type="match status" value="1"/>
</dbReference>
<dbReference type="Proteomes" id="UP001165190">
    <property type="component" value="Unassembled WGS sequence"/>
</dbReference>
<dbReference type="SUPFAM" id="SSF56672">
    <property type="entry name" value="DNA/RNA polymerases"/>
    <property type="match status" value="1"/>
</dbReference>
<dbReference type="GO" id="GO:0003676">
    <property type="term" value="F:nucleic acid binding"/>
    <property type="evidence" value="ECO:0007669"/>
    <property type="project" value="InterPro"/>
</dbReference>
<dbReference type="InterPro" id="IPR026960">
    <property type="entry name" value="RVT-Znf"/>
</dbReference>
<dbReference type="Gene3D" id="3.60.10.10">
    <property type="entry name" value="Endonuclease/exonuclease/phosphatase"/>
    <property type="match status" value="1"/>
</dbReference>
<dbReference type="Pfam" id="PF13966">
    <property type="entry name" value="zf-RVT"/>
    <property type="match status" value="1"/>
</dbReference>
<dbReference type="InterPro" id="IPR012337">
    <property type="entry name" value="RNaseH-like_sf"/>
</dbReference>
<dbReference type="InterPro" id="IPR043502">
    <property type="entry name" value="DNA/RNA_pol_sf"/>
</dbReference>
<dbReference type="OrthoDB" id="428918at2759"/>
<organism evidence="2 3">
    <name type="scientific">Hibiscus trionum</name>
    <name type="common">Flower of an hour</name>
    <dbReference type="NCBI Taxonomy" id="183268"/>
    <lineage>
        <taxon>Eukaryota</taxon>
        <taxon>Viridiplantae</taxon>
        <taxon>Streptophyta</taxon>
        <taxon>Embryophyta</taxon>
        <taxon>Tracheophyta</taxon>
        <taxon>Spermatophyta</taxon>
        <taxon>Magnoliopsida</taxon>
        <taxon>eudicotyledons</taxon>
        <taxon>Gunneridae</taxon>
        <taxon>Pentapetalae</taxon>
        <taxon>rosids</taxon>
        <taxon>malvids</taxon>
        <taxon>Malvales</taxon>
        <taxon>Malvaceae</taxon>
        <taxon>Malvoideae</taxon>
        <taxon>Hibiscus</taxon>
    </lineage>
</organism>
<sequence>MKLLGWNVRGLGKPRAHRRLHVTLRDAKPSVIFLMETKLQSNDMAHARRRWGFLSGIDVSSRGRSGGLCLAWKDGCDVVLRSFSNNHIDVLISKDIDGHCWRFTGFYGAPEESLRENSWNLLRSLGNCPNVPWVVLGDFNEILISIEKVGGRLRNPRQMNAFQDALNDCLLSDLGYKGRWYTWEKGKFSDTNIRERLDMGVGNSLWWSTFPNYQLLHCVDFLSDHCPLLLDTGATSIGYRHSHFKFEASWLAEDSCEIEVRKLWSVSSGSLIERLAEVSKGLECWFRRLQCSRKVSTKALKKRLEELADQTPTDDVLEQIIEARLALNLEIDKSEVYWEQRARANWLKHGDQNNSFFHRFASQRKRTNKISALHTSTGVRMEEIGDMHTVANEYFHDIFTSSNPVFNSQIFDGIRPCISDEINASLAAPFSKDEVYSALQSMGPLKAAGADGLGAIFYQRFWHVVGDSVADFCIGLLTGVYDMQSVNRTHIVLIPKTSDPSNMTHYRPISLCNVIFKIASKMLANRLQMYLDVCIDECQSAFIPGRAITDNIMVAYEVLHSFQNNRAGRDGHFALKLDMSKAYDRVEWGFVLAVMKRMGFADSWLSLMERCMSSVSYSVVINDMVGSPFCPSRGLRQGDPLSPYLFLFCTEGLSSLLRQALNTGDLSGFRLNRYAPTVSHLLFADDCLVFGKASVNSAVHLKNILNMYAENSGQIVNFDKSGLFFSINVSDETRSRVVQIFGVSQTSSVEKYLGLPSVIGRNKRQAFIGLGERMSSKINNWAIRPLSQGGKEVFIKAVLQAIPVYTMSVFLLPKTLCRRLESILAKYWWQKGHNRQGIHWCTWADLCYLKEDGGLGFRDMQKFNISLLCKQGWRMIVRPSSLVSRIYRVKYFPGLSFLTSRLGSHPSYIWRSIWSARGLLESGLRWQVGSGLGINIWNDYWLPATPPTLITTPRIDSLHIVADLTIPGAGMWNEDLIRSTFSNAEAEQILSIPLIRFPKADCRVWSAEPSGMFTVRSGYKLLLNSNGTTANDRKLFNTIWSVPCPSRIKFQTWKFIRNFVPTRANLCFRRILNDNSCPRCNIFPEDSLHIIRDYQFSLPIWSSLGFTWNTQINSLELREWLSWLFANYPSSRYVEILVTIWSIWWARNILVNENTLQRWQSTTRHIQGFVRELKELPVRLQSGTSLCSRWQPPPSSFVKTNFDAAFNPNTKISWSGCVIRNNEGFVLGSSRRKSYRVHLAFAGEAIALVHAISFAIDLGFSEVVFEGDCLAVLKKMRGQEMDFSVISSIIWEAHQLASRLHACRFQFVRRGGNTVAHALASNSSLGDDDGYWIEEVPPLVERLVEADRRDAV</sequence>
<evidence type="ECO:0000313" key="3">
    <source>
        <dbReference type="Proteomes" id="UP001165190"/>
    </source>
</evidence>
<proteinExistence type="predicted"/>
<dbReference type="Pfam" id="PF03372">
    <property type="entry name" value="Exo_endo_phos"/>
    <property type="match status" value="1"/>
</dbReference>
<dbReference type="InterPro" id="IPR002156">
    <property type="entry name" value="RNaseH_domain"/>
</dbReference>
<dbReference type="InterPro" id="IPR036691">
    <property type="entry name" value="Endo/exonu/phosph_ase_sf"/>
</dbReference>
<evidence type="ECO:0000259" key="1">
    <source>
        <dbReference type="PROSITE" id="PS50878"/>
    </source>
</evidence>
<keyword evidence="3" id="KW-1185">Reference proteome</keyword>
<dbReference type="GO" id="GO:0004523">
    <property type="term" value="F:RNA-DNA hybrid ribonuclease activity"/>
    <property type="evidence" value="ECO:0007669"/>
    <property type="project" value="InterPro"/>
</dbReference>
<gene>
    <name evidence="2" type="ORF">HRI_002604400</name>
</gene>
<dbReference type="SUPFAM" id="SSF53098">
    <property type="entry name" value="Ribonuclease H-like"/>
    <property type="match status" value="1"/>
</dbReference>
<dbReference type="InterPro" id="IPR000477">
    <property type="entry name" value="RT_dom"/>
</dbReference>